<dbReference type="Pfam" id="PF02470">
    <property type="entry name" value="MlaD"/>
    <property type="match status" value="1"/>
</dbReference>
<accession>A0ABU4VLX4</accession>
<dbReference type="RefSeq" id="WP_319953942.1">
    <property type="nucleotide sequence ID" value="NZ_JAXAVX010000003.1"/>
</dbReference>
<evidence type="ECO:0000313" key="4">
    <source>
        <dbReference type="Proteomes" id="UP001277761"/>
    </source>
</evidence>
<dbReference type="InterPro" id="IPR052336">
    <property type="entry name" value="MlaD_Phospholipid_Transporter"/>
</dbReference>
<evidence type="ECO:0000259" key="2">
    <source>
        <dbReference type="Pfam" id="PF02470"/>
    </source>
</evidence>
<comment type="caution">
    <text evidence="3">The sequence shown here is derived from an EMBL/GenBank/DDBJ whole genome shotgun (WGS) entry which is preliminary data.</text>
</comment>
<reference evidence="3 4" key="1">
    <citation type="submission" date="2023-11" db="EMBL/GenBank/DDBJ databases">
        <authorList>
            <person name="Xu M."/>
            <person name="Jiang T."/>
        </authorList>
    </citation>
    <scope>NUCLEOTIDE SEQUENCE [LARGE SCALE GENOMIC DNA]</scope>
    <source>
        <strain evidence="3 4">SD</strain>
    </source>
</reference>
<protein>
    <submittedName>
        <fullName evidence="3">MlaD family protein</fullName>
    </submittedName>
</protein>
<sequence length="443" mass="46900">MTTSHLGRKAAVLVAFLAVCAAVFSGLYVLAGGRLPLAEDRYEVAVVLPDPFQLVANADVRAAGVRIGKVQRIEPRGAAGVVHLAIERRYAPIHRDARVRLRTKTLVGENYLEVDPGTAAAGALAEGDALPLDHAGEAVQLDRILSTLDRRTRAEVQRNLDALGPGVDGRGADVGELFAALRPTVGRVDAVAGVLRGQRDALADLADQTGRVLAAFGRRSAAVRTLATQARRAADAAAARDVALGRAIDALPATLEQAAGTSRRLAGLSRTGTPTVRALAASVATLRPVVDDLGPAAVQGRRLLRELPPFLRRADPLLDGLRGLADQALPAVDPTRRLVAQLEPLVRHLAPYRRELGAFFAAVGSTTQRRDGVGHYLRVQQYYSPTSLSLFTPEMRRALEGLTHSGLVAPFTGEHRNAYPAPGRLQDPGPFGDGPAPEPPAGR</sequence>
<keyword evidence="4" id="KW-1185">Reference proteome</keyword>
<dbReference type="InterPro" id="IPR003399">
    <property type="entry name" value="Mce/MlaD"/>
</dbReference>
<feature type="domain" description="Mce/MlaD" evidence="2">
    <location>
        <begin position="42"/>
        <end position="117"/>
    </location>
</feature>
<dbReference type="PANTHER" id="PTHR33371">
    <property type="entry name" value="INTERMEMBRANE PHOSPHOLIPID TRANSPORT SYSTEM BINDING PROTEIN MLAD-RELATED"/>
    <property type="match status" value="1"/>
</dbReference>
<dbReference type="PANTHER" id="PTHR33371:SF16">
    <property type="entry name" value="MCE-FAMILY PROTEIN MCE3F"/>
    <property type="match status" value="1"/>
</dbReference>
<evidence type="ECO:0000256" key="1">
    <source>
        <dbReference type="SAM" id="MobiDB-lite"/>
    </source>
</evidence>
<dbReference type="Proteomes" id="UP001277761">
    <property type="component" value="Unassembled WGS sequence"/>
</dbReference>
<proteinExistence type="predicted"/>
<evidence type="ECO:0000313" key="3">
    <source>
        <dbReference type="EMBL" id="MDX8151790.1"/>
    </source>
</evidence>
<organism evidence="3 4">
    <name type="scientific">Patulibacter brassicae</name>
    <dbReference type="NCBI Taxonomy" id="1705717"/>
    <lineage>
        <taxon>Bacteria</taxon>
        <taxon>Bacillati</taxon>
        <taxon>Actinomycetota</taxon>
        <taxon>Thermoleophilia</taxon>
        <taxon>Solirubrobacterales</taxon>
        <taxon>Patulibacteraceae</taxon>
        <taxon>Patulibacter</taxon>
    </lineage>
</organism>
<gene>
    <name evidence="3" type="ORF">SK069_09315</name>
</gene>
<dbReference type="EMBL" id="JAXAVX010000003">
    <property type="protein sequence ID" value="MDX8151790.1"/>
    <property type="molecule type" value="Genomic_DNA"/>
</dbReference>
<feature type="region of interest" description="Disordered" evidence="1">
    <location>
        <begin position="413"/>
        <end position="443"/>
    </location>
</feature>
<name>A0ABU4VLX4_9ACTN</name>